<dbReference type="GO" id="GO:0019843">
    <property type="term" value="F:rRNA binding"/>
    <property type="evidence" value="ECO:0007669"/>
    <property type="project" value="UniProtKB-KW"/>
</dbReference>
<dbReference type="SUPFAM" id="SSF47973">
    <property type="entry name" value="Ribosomal protein S7"/>
    <property type="match status" value="1"/>
</dbReference>
<sequence length="157" mass="17798">MARRRRAEKREVTPDSRYGSKTVTLLVNFTMRQGKKSVAEKIIYGAFDKLAAEKQGSDPLEILERAVSNARPRLEVKSRRVGGATYQIPLEITTSRQTALALRWMVSFSQARKGVPMKDALATEIRDASEGQGSCIRKRDEMHKMAQANKAFAHFRW</sequence>
<evidence type="ECO:0000256" key="4">
    <source>
        <dbReference type="ARBA" id="ARBA00022980"/>
    </source>
</evidence>
<protein>
    <recommendedName>
        <fullName evidence="6">Small ribosomal subunit protein uS7 domain-containing protein</fullName>
    </recommendedName>
</protein>
<dbReference type="EMBL" id="UINC01031810">
    <property type="protein sequence ID" value="SVB18438.1"/>
    <property type="molecule type" value="Genomic_DNA"/>
</dbReference>
<dbReference type="InterPro" id="IPR005717">
    <property type="entry name" value="Ribosomal_uS7_bac/org-type"/>
</dbReference>
<keyword evidence="5" id="KW-0687">Ribonucleoprotein</keyword>
<keyword evidence="2" id="KW-0699">rRNA-binding</keyword>
<dbReference type="Gene3D" id="1.10.455.10">
    <property type="entry name" value="Ribosomal protein S7 domain"/>
    <property type="match status" value="1"/>
</dbReference>
<dbReference type="PANTHER" id="PTHR11205">
    <property type="entry name" value="RIBOSOMAL PROTEIN S7"/>
    <property type="match status" value="1"/>
</dbReference>
<dbReference type="NCBIfam" id="TIGR01029">
    <property type="entry name" value="rpsG_bact"/>
    <property type="match status" value="1"/>
</dbReference>
<dbReference type="GO" id="GO:0006412">
    <property type="term" value="P:translation"/>
    <property type="evidence" value="ECO:0007669"/>
    <property type="project" value="InterPro"/>
</dbReference>
<dbReference type="PIRSF" id="PIRSF002122">
    <property type="entry name" value="RPS7p_RPS7a_RPS5e_RPS7o"/>
    <property type="match status" value="1"/>
</dbReference>
<evidence type="ECO:0000256" key="1">
    <source>
        <dbReference type="ARBA" id="ARBA00007151"/>
    </source>
</evidence>
<feature type="domain" description="Small ribosomal subunit protein uS7" evidence="6">
    <location>
        <begin position="3"/>
        <end position="150"/>
    </location>
</feature>
<dbReference type="InterPro" id="IPR000235">
    <property type="entry name" value="Ribosomal_uS7"/>
</dbReference>
<dbReference type="InterPro" id="IPR020606">
    <property type="entry name" value="Ribosomal_uS7_CS"/>
</dbReference>
<proteinExistence type="inferred from homology"/>
<dbReference type="AlphaFoldDB" id="A0A382BXB3"/>
<evidence type="ECO:0000256" key="5">
    <source>
        <dbReference type="ARBA" id="ARBA00023274"/>
    </source>
</evidence>
<dbReference type="CDD" id="cd14869">
    <property type="entry name" value="uS7_Bacteria"/>
    <property type="match status" value="1"/>
</dbReference>
<dbReference type="InterPro" id="IPR023798">
    <property type="entry name" value="Ribosomal_uS7_dom"/>
</dbReference>
<reference evidence="7" key="1">
    <citation type="submission" date="2018-05" db="EMBL/GenBank/DDBJ databases">
        <authorList>
            <person name="Lanie J.A."/>
            <person name="Ng W.-L."/>
            <person name="Kazmierczak K.M."/>
            <person name="Andrzejewski T.M."/>
            <person name="Davidsen T.M."/>
            <person name="Wayne K.J."/>
            <person name="Tettelin H."/>
            <person name="Glass J.I."/>
            <person name="Rusch D."/>
            <person name="Podicherti R."/>
            <person name="Tsui H.-C.T."/>
            <person name="Winkler M.E."/>
        </authorList>
    </citation>
    <scope>NUCLEOTIDE SEQUENCE</scope>
</reference>
<dbReference type="GO" id="GO:0003735">
    <property type="term" value="F:structural constituent of ribosome"/>
    <property type="evidence" value="ECO:0007669"/>
    <property type="project" value="InterPro"/>
</dbReference>
<comment type="similarity">
    <text evidence="1">Belongs to the universal ribosomal protein uS7 family.</text>
</comment>
<evidence type="ECO:0000256" key="2">
    <source>
        <dbReference type="ARBA" id="ARBA00022730"/>
    </source>
</evidence>
<evidence type="ECO:0000256" key="3">
    <source>
        <dbReference type="ARBA" id="ARBA00022884"/>
    </source>
</evidence>
<dbReference type="FunFam" id="1.10.455.10:FF:000001">
    <property type="entry name" value="30S ribosomal protein S7"/>
    <property type="match status" value="1"/>
</dbReference>
<evidence type="ECO:0000313" key="7">
    <source>
        <dbReference type="EMBL" id="SVB18438.1"/>
    </source>
</evidence>
<organism evidence="7">
    <name type="scientific">marine metagenome</name>
    <dbReference type="NCBI Taxonomy" id="408172"/>
    <lineage>
        <taxon>unclassified sequences</taxon>
        <taxon>metagenomes</taxon>
        <taxon>ecological metagenomes</taxon>
    </lineage>
</organism>
<dbReference type="PROSITE" id="PS00052">
    <property type="entry name" value="RIBOSOMAL_S7"/>
    <property type="match status" value="1"/>
</dbReference>
<gene>
    <name evidence="7" type="ORF">METZ01_LOCUS171292</name>
</gene>
<keyword evidence="4" id="KW-0689">Ribosomal protein</keyword>
<dbReference type="Pfam" id="PF00177">
    <property type="entry name" value="Ribosomal_S7"/>
    <property type="match status" value="1"/>
</dbReference>
<dbReference type="InterPro" id="IPR036823">
    <property type="entry name" value="Ribosomal_uS7_dom_sf"/>
</dbReference>
<evidence type="ECO:0000259" key="6">
    <source>
        <dbReference type="Pfam" id="PF00177"/>
    </source>
</evidence>
<keyword evidence="3" id="KW-0694">RNA-binding</keyword>
<name>A0A382BXB3_9ZZZZ</name>
<accession>A0A382BXB3</accession>
<dbReference type="GO" id="GO:0015935">
    <property type="term" value="C:small ribosomal subunit"/>
    <property type="evidence" value="ECO:0007669"/>
    <property type="project" value="InterPro"/>
</dbReference>
<dbReference type="HAMAP" id="MF_00480_B">
    <property type="entry name" value="Ribosomal_uS7_B"/>
    <property type="match status" value="1"/>
</dbReference>